<reference evidence="2" key="1">
    <citation type="submission" date="2020-10" db="EMBL/GenBank/DDBJ databases">
        <authorList>
            <person name="Gilroy R."/>
        </authorList>
    </citation>
    <scope>NUCLEOTIDE SEQUENCE</scope>
    <source>
        <strain evidence="2">CHK195-15760</strain>
    </source>
</reference>
<protein>
    <submittedName>
        <fullName evidence="2">Glycosyltransferase family 2 protein</fullName>
    </submittedName>
</protein>
<dbReference type="PANTHER" id="PTHR22916">
    <property type="entry name" value="GLYCOSYLTRANSFERASE"/>
    <property type="match status" value="1"/>
</dbReference>
<dbReference type="AlphaFoldDB" id="A0A9D1M274"/>
<sequence>MMFSVIVPCFNSKDYVRNCIDSILAQDYPSFEIILIDDGSTDGTSEILDDYANKYLRVRVYHFENAGVSYSRRRGITLATGNYLIFVDSYDTINPNLLRELSLAVAQHNLPDIIRYQANLVGDAKHKDHQRYNFGSNLNISQTGLDVLRQWSIPGKKYAVYWLFAFKRSVFANVLFTVDLRCYEDVALIPVLIAASKNVLTIRYVGYNYTCNNLNSLTNKRSLDAERQRAFDFIYAYKYAIENFSKLDNVSALDIAFFYEDYTNRLRGKYDSLPEELKDELADAFQL</sequence>
<organism evidence="2 3">
    <name type="scientific">Candidatus Merdicola faecigallinarum</name>
    <dbReference type="NCBI Taxonomy" id="2840862"/>
    <lineage>
        <taxon>Bacteria</taxon>
        <taxon>Bacillati</taxon>
        <taxon>Bacillota</taxon>
        <taxon>Clostridia</taxon>
        <taxon>Candidatus Merdicola</taxon>
    </lineage>
</organism>
<gene>
    <name evidence="2" type="ORF">IAB70_06530</name>
</gene>
<dbReference type="InterPro" id="IPR029044">
    <property type="entry name" value="Nucleotide-diphossugar_trans"/>
</dbReference>
<dbReference type="SUPFAM" id="SSF53448">
    <property type="entry name" value="Nucleotide-diphospho-sugar transferases"/>
    <property type="match status" value="1"/>
</dbReference>
<evidence type="ECO:0000313" key="3">
    <source>
        <dbReference type="Proteomes" id="UP000824093"/>
    </source>
</evidence>
<name>A0A9D1M274_9FIRM</name>
<dbReference type="EMBL" id="DVNH01000049">
    <property type="protein sequence ID" value="HIU52248.1"/>
    <property type="molecule type" value="Genomic_DNA"/>
</dbReference>
<dbReference type="Proteomes" id="UP000824093">
    <property type="component" value="Unassembled WGS sequence"/>
</dbReference>
<comment type="caution">
    <text evidence="2">The sequence shown here is derived from an EMBL/GenBank/DDBJ whole genome shotgun (WGS) entry which is preliminary data.</text>
</comment>
<reference evidence="2" key="2">
    <citation type="journal article" date="2021" name="PeerJ">
        <title>Extensive microbial diversity within the chicken gut microbiome revealed by metagenomics and culture.</title>
        <authorList>
            <person name="Gilroy R."/>
            <person name="Ravi A."/>
            <person name="Getino M."/>
            <person name="Pursley I."/>
            <person name="Horton D.L."/>
            <person name="Alikhan N.F."/>
            <person name="Baker D."/>
            <person name="Gharbi K."/>
            <person name="Hall N."/>
            <person name="Watson M."/>
            <person name="Adriaenssens E.M."/>
            <person name="Foster-Nyarko E."/>
            <person name="Jarju S."/>
            <person name="Secka A."/>
            <person name="Antonio M."/>
            <person name="Oren A."/>
            <person name="Chaudhuri R.R."/>
            <person name="La Ragione R."/>
            <person name="Hildebrand F."/>
            <person name="Pallen M.J."/>
        </authorList>
    </citation>
    <scope>NUCLEOTIDE SEQUENCE</scope>
    <source>
        <strain evidence="2">CHK195-15760</strain>
    </source>
</reference>
<dbReference type="Gene3D" id="3.90.550.10">
    <property type="entry name" value="Spore Coat Polysaccharide Biosynthesis Protein SpsA, Chain A"/>
    <property type="match status" value="1"/>
</dbReference>
<dbReference type="CDD" id="cd00761">
    <property type="entry name" value="Glyco_tranf_GTA_type"/>
    <property type="match status" value="1"/>
</dbReference>
<dbReference type="InterPro" id="IPR001173">
    <property type="entry name" value="Glyco_trans_2-like"/>
</dbReference>
<dbReference type="GO" id="GO:0016758">
    <property type="term" value="F:hexosyltransferase activity"/>
    <property type="evidence" value="ECO:0007669"/>
    <property type="project" value="UniProtKB-ARBA"/>
</dbReference>
<feature type="domain" description="Glycosyltransferase 2-like" evidence="1">
    <location>
        <begin position="4"/>
        <end position="154"/>
    </location>
</feature>
<accession>A0A9D1M274</accession>
<dbReference type="Pfam" id="PF00535">
    <property type="entry name" value="Glycos_transf_2"/>
    <property type="match status" value="1"/>
</dbReference>
<dbReference type="PANTHER" id="PTHR22916:SF3">
    <property type="entry name" value="UDP-GLCNAC:BETAGAL BETA-1,3-N-ACETYLGLUCOSAMINYLTRANSFERASE-LIKE PROTEIN 1"/>
    <property type="match status" value="1"/>
</dbReference>
<evidence type="ECO:0000259" key="1">
    <source>
        <dbReference type="Pfam" id="PF00535"/>
    </source>
</evidence>
<evidence type="ECO:0000313" key="2">
    <source>
        <dbReference type="EMBL" id="HIU52248.1"/>
    </source>
</evidence>
<proteinExistence type="predicted"/>